<evidence type="ECO:0000313" key="6">
    <source>
        <dbReference type="Proteomes" id="UP000441585"/>
    </source>
</evidence>
<keyword evidence="3" id="KW-0234">DNA repair</keyword>
<dbReference type="Gene3D" id="3.40.470.10">
    <property type="entry name" value="Uracil-DNA glycosylase-like domain"/>
    <property type="match status" value="1"/>
</dbReference>
<dbReference type="EMBL" id="WKKF01000010">
    <property type="protein sequence ID" value="MRX56273.1"/>
    <property type="molecule type" value="Genomic_DNA"/>
</dbReference>
<dbReference type="InterPro" id="IPR036895">
    <property type="entry name" value="Uracil-DNA_glycosylase-like_sf"/>
</dbReference>
<sequence length="174" mass="19951">MNHPDLDLLRPDLDVIFIGFNPSLYSAEVMHHYASKSNRFWRILYQAGITDRLYRPSEDWELLEKGFGFTNIVHRPTKAAAEITAEEYRTGKKELLNKLLFYQPKIACFVGKGVYLSYSGKKKADWGLQPDSIARGIMEFTAPSSSGLVRMKQDEIVGIYTELTKLLKEKQSLK</sequence>
<dbReference type="GO" id="GO:0004844">
    <property type="term" value="F:uracil DNA N-glycosylase activity"/>
    <property type="evidence" value="ECO:0007669"/>
    <property type="project" value="TreeGrafter"/>
</dbReference>
<accession>A0A6I2MKB7</accession>
<reference evidence="5 6" key="1">
    <citation type="submission" date="2019-11" db="EMBL/GenBank/DDBJ databases">
        <title>Bacillus idriensis genome.</title>
        <authorList>
            <person name="Konopka E.N."/>
            <person name="Newman J.D."/>
        </authorList>
    </citation>
    <scope>NUCLEOTIDE SEQUENCE [LARGE SCALE GENOMIC DNA]</scope>
    <source>
        <strain evidence="5 6">DSM 19097</strain>
    </source>
</reference>
<evidence type="ECO:0000256" key="2">
    <source>
        <dbReference type="ARBA" id="ARBA00022801"/>
    </source>
</evidence>
<evidence type="ECO:0000313" key="5">
    <source>
        <dbReference type="EMBL" id="MRX56273.1"/>
    </source>
</evidence>
<name>A0A6I2MKB7_9BACI</name>
<organism evidence="5 6">
    <name type="scientific">Metabacillus idriensis</name>
    <dbReference type="NCBI Taxonomy" id="324768"/>
    <lineage>
        <taxon>Bacteria</taxon>
        <taxon>Bacillati</taxon>
        <taxon>Bacillota</taxon>
        <taxon>Bacilli</taxon>
        <taxon>Bacillales</taxon>
        <taxon>Bacillaceae</taxon>
        <taxon>Metabacillus</taxon>
    </lineage>
</organism>
<dbReference type="CDD" id="cd10028">
    <property type="entry name" value="UDG-F2_TDG_MUG"/>
    <property type="match status" value="1"/>
</dbReference>
<evidence type="ECO:0000256" key="1">
    <source>
        <dbReference type="ARBA" id="ARBA00022763"/>
    </source>
</evidence>
<keyword evidence="6" id="KW-1185">Reference proteome</keyword>
<dbReference type="RefSeq" id="WP_154319384.1">
    <property type="nucleotide sequence ID" value="NZ_CAJFZX010000005.1"/>
</dbReference>
<dbReference type="InterPro" id="IPR005122">
    <property type="entry name" value="Uracil-DNA_glycosylase-like"/>
</dbReference>
<keyword evidence="2" id="KW-0378">Hydrolase</keyword>
<dbReference type="PANTHER" id="PTHR12159:SF9">
    <property type="entry name" value="G_T MISMATCH-SPECIFIC THYMINE DNA GLYCOSYLASE"/>
    <property type="match status" value="1"/>
</dbReference>
<gene>
    <name evidence="5" type="ORF">GJU41_20130</name>
</gene>
<dbReference type="Pfam" id="PF03167">
    <property type="entry name" value="UDG"/>
    <property type="match status" value="1"/>
</dbReference>
<evidence type="ECO:0000256" key="3">
    <source>
        <dbReference type="ARBA" id="ARBA00023204"/>
    </source>
</evidence>
<keyword evidence="1" id="KW-0227">DNA damage</keyword>
<dbReference type="PANTHER" id="PTHR12159">
    <property type="entry name" value="G/T AND G/U MISMATCH-SPECIFIC DNA GLYCOSYLASE"/>
    <property type="match status" value="1"/>
</dbReference>
<dbReference type="AlphaFoldDB" id="A0A6I2MKB7"/>
<proteinExistence type="predicted"/>
<feature type="domain" description="Uracil-DNA glycosylase-like" evidence="4">
    <location>
        <begin position="8"/>
        <end position="152"/>
    </location>
</feature>
<dbReference type="Proteomes" id="UP000441585">
    <property type="component" value="Unassembled WGS sequence"/>
</dbReference>
<dbReference type="InterPro" id="IPR015637">
    <property type="entry name" value="MUG/TDG"/>
</dbReference>
<protein>
    <submittedName>
        <fullName evidence="5">Mismatch-specific DNA-glycosylase</fullName>
    </submittedName>
</protein>
<evidence type="ECO:0000259" key="4">
    <source>
        <dbReference type="Pfam" id="PF03167"/>
    </source>
</evidence>
<dbReference type="GO" id="GO:0008263">
    <property type="term" value="F:pyrimidine-specific mismatch base pair DNA N-glycosylase activity"/>
    <property type="evidence" value="ECO:0007669"/>
    <property type="project" value="TreeGrafter"/>
</dbReference>
<dbReference type="GO" id="GO:0006285">
    <property type="term" value="P:base-excision repair, AP site formation"/>
    <property type="evidence" value="ECO:0007669"/>
    <property type="project" value="InterPro"/>
</dbReference>
<dbReference type="SUPFAM" id="SSF52141">
    <property type="entry name" value="Uracil-DNA glycosylase-like"/>
    <property type="match status" value="1"/>
</dbReference>
<comment type="caution">
    <text evidence="5">The sequence shown here is derived from an EMBL/GenBank/DDBJ whole genome shotgun (WGS) entry which is preliminary data.</text>
</comment>